<comment type="caution">
    <text evidence="2">The sequence shown here is derived from an EMBL/GenBank/DDBJ whole genome shotgun (WGS) entry which is preliminary data.</text>
</comment>
<organism evidence="2 3">
    <name type="scientific">Xylaria bambusicola</name>
    <dbReference type="NCBI Taxonomy" id="326684"/>
    <lineage>
        <taxon>Eukaryota</taxon>
        <taxon>Fungi</taxon>
        <taxon>Dikarya</taxon>
        <taxon>Ascomycota</taxon>
        <taxon>Pezizomycotina</taxon>
        <taxon>Sordariomycetes</taxon>
        <taxon>Xylariomycetidae</taxon>
        <taxon>Xylariales</taxon>
        <taxon>Xylariaceae</taxon>
        <taxon>Xylaria</taxon>
    </lineage>
</organism>
<accession>A0AAN7ULF1</accession>
<dbReference type="EMBL" id="JAWHQM010000017">
    <property type="protein sequence ID" value="KAK5630867.1"/>
    <property type="molecule type" value="Genomic_DNA"/>
</dbReference>
<dbReference type="InterPro" id="IPR052228">
    <property type="entry name" value="Sec_Metab_Biosynth_Oxidored"/>
</dbReference>
<dbReference type="Proteomes" id="UP001305414">
    <property type="component" value="Unassembled WGS sequence"/>
</dbReference>
<proteinExistence type="predicted"/>
<sequence>MVTYSQVKASNALITEATAPRVSIFVGGTSGVGNYTVRALVSTGASVRVYIVGRKSSEARTRAFIEELHSINSKADVVWIGGEVSLLAEVTRVCGIIKEKESRIDLLFLTTGYAPVGVREDTAEGIEITQTLEYYSRMLFIVQLLPLLREAENPRVISVLGGGLERTSSIILDDMELRKPSNFGPFNGQIHCSAMNTVFMDRLAREHPEITFFHSWPGWVNTGNVNRGYEPNSKWAWFVWLFLERIIELFGFSHEESGQRYLFQCTSAAYGGQGTPWNGKTGVNTMNETGKGLFLVNNKCDCTPNSKVVAELRQKAEGKVWNYTQEILKRYL</sequence>
<dbReference type="Pfam" id="PF00106">
    <property type="entry name" value="adh_short"/>
    <property type="match status" value="1"/>
</dbReference>
<dbReference type="SUPFAM" id="SSF51735">
    <property type="entry name" value="NAD(P)-binding Rossmann-fold domains"/>
    <property type="match status" value="1"/>
</dbReference>
<dbReference type="AlphaFoldDB" id="A0AAN7ULF1"/>
<dbReference type="InterPro" id="IPR036291">
    <property type="entry name" value="NAD(P)-bd_dom_sf"/>
</dbReference>
<protein>
    <submittedName>
        <fullName evidence="2">Uncharacterized protein</fullName>
    </submittedName>
</protein>
<dbReference type="Gene3D" id="3.40.50.720">
    <property type="entry name" value="NAD(P)-binding Rossmann-like Domain"/>
    <property type="match status" value="1"/>
</dbReference>
<dbReference type="PANTHER" id="PTHR47534">
    <property type="entry name" value="YALI0E05731P"/>
    <property type="match status" value="1"/>
</dbReference>
<reference evidence="2 3" key="1">
    <citation type="submission" date="2023-10" db="EMBL/GenBank/DDBJ databases">
        <title>Draft genome sequence of Xylaria bambusicola isolate GMP-LS, the root and basal stem rot pathogen of sugarcane in Indonesia.</title>
        <authorList>
            <person name="Selvaraj P."/>
            <person name="Muralishankar V."/>
            <person name="Muruganantham S."/>
            <person name="Sp S."/>
            <person name="Haryani S."/>
            <person name="Lau K.J.X."/>
            <person name="Naqvi N.I."/>
        </authorList>
    </citation>
    <scope>NUCLEOTIDE SEQUENCE [LARGE SCALE GENOMIC DNA]</scope>
    <source>
        <strain evidence="2">GMP-LS</strain>
    </source>
</reference>
<dbReference type="GO" id="GO:0016491">
    <property type="term" value="F:oxidoreductase activity"/>
    <property type="evidence" value="ECO:0007669"/>
    <property type="project" value="UniProtKB-KW"/>
</dbReference>
<dbReference type="PANTHER" id="PTHR47534:SF3">
    <property type="entry name" value="ALCOHOL DEHYDROGENASE-LIKE C-TERMINAL DOMAIN-CONTAINING PROTEIN"/>
    <property type="match status" value="1"/>
</dbReference>
<evidence type="ECO:0000313" key="2">
    <source>
        <dbReference type="EMBL" id="KAK5630867.1"/>
    </source>
</evidence>
<evidence type="ECO:0000256" key="1">
    <source>
        <dbReference type="ARBA" id="ARBA00023002"/>
    </source>
</evidence>
<gene>
    <name evidence="2" type="ORF">RRF57_006582</name>
</gene>
<evidence type="ECO:0000313" key="3">
    <source>
        <dbReference type="Proteomes" id="UP001305414"/>
    </source>
</evidence>
<name>A0AAN7ULF1_9PEZI</name>
<keyword evidence="3" id="KW-1185">Reference proteome</keyword>
<keyword evidence="1" id="KW-0560">Oxidoreductase</keyword>
<dbReference type="InterPro" id="IPR002347">
    <property type="entry name" value="SDR_fam"/>
</dbReference>